<comment type="caution">
    <text evidence="13">The sequence shown here is derived from an EMBL/GenBank/DDBJ whole genome shotgun (WGS) entry which is preliminary data.</text>
</comment>
<keyword evidence="14" id="KW-1185">Reference proteome</keyword>
<reference evidence="13" key="1">
    <citation type="journal article" date="2014" name="Int. J. Syst. Evol. Microbiol.">
        <title>Complete genome sequence of Corynebacterium casei LMG S-19264T (=DSM 44701T), isolated from a smear-ripened cheese.</title>
        <authorList>
            <consortium name="US DOE Joint Genome Institute (JGI-PGF)"/>
            <person name="Walter F."/>
            <person name="Albersmeier A."/>
            <person name="Kalinowski J."/>
            <person name="Ruckert C."/>
        </authorList>
    </citation>
    <scope>NUCLEOTIDE SEQUENCE</scope>
    <source>
        <strain evidence="13">KCTC 12870</strain>
    </source>
</reference>
<dbReference type="GO" id="GO:0009089">
    <property type="term" value="P:lysine biosynthetic process via diaminopimelate"/>
    <property type="evidence" value="ECO:0007669"/>
    <property type="project" value="TreeGrafter"/>
</dbReference>
<feature type="binding site" evidence="11">
    <location>
        <position position="305"/>
    </location>
    <ligand>
        <name>substrate</name>
    </ligand>
</feature>
<dbReference type="RefSeq" id="WP_189513664.1">
    <property type="nucleotide sequence ID" value="NZ_BMXG01000008.1"/>
</dbReference>
<comment type="cofactor">
    <cofactor evidence="1">
        <name>pyridoxal 5'-phosphate</name>
        <dbReference type="ChEBI" id="CHEBI:597326"/>
    </cofactor>
</comment>
<comment type="similarity">
    <text evidence="8">Belongs to the Orn/Lys/Arg decarboxylase class-II family. NspC subfamily.</text>
</comment>
<dbReference type="InterPro" id="IPR029066">
    <property type="entry name" value="PLP-binding_barrel"/>
</dbReference>
<evidence type="ECO:0000256" key="8">
    <source>
        <dbReference type="ARBA" id="ARBA00025802"/>
    </source>
</evidence>
<dbReference type="PIRSF" id="PIRSF038941">
    <property type="entry name" value="NspC"/>
    <property type="match status" value="1"/>
</dbReference>
<evidence type="ECO:0000256" key="4">
    <source>
        <dbReference type="ARBA" id="ARBA00022793"/>
    </source>
</evidence>
<dbReference type="InterPro" id="IPR009006">
    <property type="entry name" value="Ala_racemase/Decarboxylase_C"/>
</dbReference>
<dbReference type="EC" id="4.1.1.96" evidence="2"/>
<proteinExistence type="inferred from homology"/>
<name>A0A8J3DFE6_9BACT</name>
<dbReference type="AlphaFoldDB" id="A0A8J3DFE6"/>
<evidence type="ECO:0000256" key="10">
    <source>
        <dbReference type="ARBA" id="ARBA00047389"/>
    </source>
</evidence>
<dbReference type="InterPro" id="IPR005730">
    <property type="entry name" value="Nsp_de-COase"/>
</dbReference>
<dbReference type="PANTHER" id="PTHR43727">
    <property type="entry name" value="DIAMINOPIMELATE DECARBOXYLASE"/>
    <property type="match status" value="1"/>
</dbReference>
<dbReference type="GO" id="GO:0008836">
    <property type="term" value="F:diaminopimelate decarboxylase activity"/>
    <property type="evidence" value="ECO:0007669"/>
    <property type="project" value="TreeGrafter"/>
</dbReference>
<evidence type="ECO:0000256" key="9">
    <source>
        <dbReference type="ARBA" id="ARBA00047351"/>
    </source>
</evidence>
<keyword evidence="5" id="KW-0663">Pyridoxal phosphate</keyword>
<comment type="catalytic activity">
    <reaction evidence="10">
        <text>carboxynorspermidine + H(+) = norspermidine + CO2</text>
        <dbReference type="Rhea" id="RHEA:34099"/>
        <dbReference type="ChEBI" id="CHEBI:15378"/>
        <dbReference type="ChEBI" id="CHEBI:16526"/>
        <dbReference type="ChEBI" id="CHEBI:57920"/>
        <dbReference type="ChEBI" id="CHEBI:65070"/>
        <dbReference type="EC" id="4.1.1.96"/>
    </reaction>
</comment>
<dbReference type="CDD" id="cd06829">
    <property type="entry name" value="PLPDE_III_CANSDC"/>
    <property type="match status" value="1"/>
</dbReference>
<dbReference type="Proteomes" id="UP000642829">
    <property type="component" value="Unassembled WGS sequence"/>
</dbReference>
<dbReference type="GO" id="GO:0045312">
    <property type="term" value="P:nor-spermidine biosynthetic process"/>
    <property type="evidence" value="ECO:0007669"/>
    <property type="project" value="InterPro"/>
</dbReference>
<dbReference type="NCBIfam" id="TIGR01047">
    <property type="entry name" value="nspC"/>
    <property type="match status" value="1"/>
</dbReference>
<evidence type="ECO:0000256" key="2">
    <source>
        <dbReference type="ARBA" id="ARBA00012259"/>
    </source>
</evidence>
<organism evidence="13 14">
    <name type="scientific">Cerasicoccus arenae</name>
    <dbReference type="NCBI Taxonomy" id="424488"/>
    <lineage>
        <taxon>Bacteria</taxon>
        <taxon>Pseudomonadati</taxon>
        <taxon>Verrucomicrobiota</taxon>
        <taxon>Opitutia</taxon>
        <taxon>Puniceicoccales</taxon>
        <taxon>Cerasicoccaceae</taxon>
        <taxon>Cerasicoccus</taxon>
    </lineage>
</organism>
<reference evidence="13" key="2">
    <citation type="submission" date="2020-09" db="EMBL/GenBank/DDBJ databases">
        <authorList>
            <person name="Sun Q."/>
            <person name="Kim S."/>
        </authorList>
    </citation>
    <scope>NUCLEOTIDE SEQUENCE</scope>
    <source>
        <strain evidence="13">KCTC 12870</strain>
    </source>
</reference>
<evidence type="ECO:0000313" key="13">
    <source>
        <dbReference type="EMBL" id="GHC00156.1"/>
    </source>
</evidence>
<keyword evidence="7" id="KW-0456">Lyase</keyword>
<evidence type="ECO:0000256" key="1">
    <source>
        <dbReference type="ARBA" id="ARBA00001933"/>
    </source>
</evidence>
<dbReference type="InterPro" id="IPR022643">
    <property type="entry name" value="De-COase2_C"/>
</dbReference>
<dbReference type="Gene3D" id="3.20.20.10">
    <property type="entry name" value="Alanine racemase"/>
    <property type="match status" value="1"/>
</dbReference>
<dbReference type="Gene3D" id="2.40.37.10">
    <property type="entry name" value="Lyase, Ornithine Decarboxylase, Chain A, domain 1"/>
    <property type="match status" value="1"/>
</dbReference>
<keyword evidence="4" id="KW-0210">Decarboxylase</keyword>
<dbReference type="GO" id="GO:0008295">
    <property type="term" value="P:spermidine biosynthetic process"/>
    <property type="evidence" value="ECO:0007669"/>
    <property type="project" value="UniProtKB-KW"/>
</dbReference>
<evidence type="ECO:0000259" key="12">
    <source>
        <dbReference type="Pfam" id="PF00278"/>
    </source>
</evidence>
<comment type="catalytic activity">
    <reaction evidence="9">
        <text>carboxyspermidine + H(+) = spermidine + CO2</text>
        <dbReference type="Rhea" id="RHEA:34095"/>
        <dbReference type="ChEBI" id="CHEBI:15378"/>
        <dbReference type="ChEBI" id="CHEBI:16526"/>
        <dbReference type="ChEBI" id="CHEBI:57834"/>
        <dbReference type="ChEBI" id="CHEBI:65072"/>
        <dbReference type="EC" id="4.1.1.96"/>
    </reaction>
</comment>
<dbReference type="Pfam" id="PF00278">
    <property type="entry name" value="Orn_DAP_Arg_deC"/>
    <property type="match status" value="1"/>
</dbReference>
<dbReference type="PANTHER" id="PTHR43727:SF1">
    <property type="entry name" value="CARBOXYNORSPERMIDINE_CARBOXYSPERMIDINE DECARBOXYLASE"/>
    <property type="match status" value="1"/>
</dbReference>
<gene>
    <name evidence="13" type="primary">nspC</name>
    <name evidence="13" type="ORF">GCM10007047_15520</name>
</gene>
<protein>
    <recommendedName>
        <fullName evidence="3">Carboxynorspermidine/carboxyspermidine decarboxylase</fullName>
        <ecNumber evidence="2">4.1.1.96</ecNumber>
    </recommendedName>
</protein>
<feature type="binding site" evidence="11">
    <location>
        <position position="268"/>
    </location>
    <ligand>
        <name>substrate</name>
    </ligand>
</feature>
<keyword evidence="6" id="KW-0745">Spermidine biosynthesis</keyword>
<evidence type="ECO:0000256" key="6">
    <source>
        <dbReference type="ARBA" id="ARBA00023066"/>
    </source>
</evidence>
<sequence>MSQDPTPPLTPERLQALRDIPVAETPSPCFVINLDRLEDNCRILASVRERTDAKVLLAQKGFSMHATYPLLARYLDGSTASGLHEALLAKEYFGKEVHVYSAAFKENEIAALGRFAHTLVFNSVRQWRRHQPALDALQRKVELGLRVNPEHSEVETDLYNPASPCSRLGITRAELDRQMAEAGLADLSGLDGLHFHALCEQDADALEGVAHAFADKFGDLIESTKLKWLNFGGGHHITRPGYDLDRLCRVVTEFKERYGLDIYLEPGEAVALHTGVLIATVLDVLEANGVQNAILDVSATCHMPDVLEMPYRPNILDAGLPQERTHTYRLGGPSCLAGDVIGDYSFDAPLEIGQRLVFLDMAHYTMVKTSTFNGVPLPSLATYSERDGLRVVRKFGYRDFAERLS</sequence>
<evidence type="ECO:0000313" key="14">
    <source>
        <dbReference type="Proteomes" id="UP000642829"/>
    </source>
</evidence>
<dbReference type="SUPFAM" id="SSF51419">
    <property type="entry name" value="PLP-binding barrel"/>
    <property type="match status" value="1"/>
</dbReference>
<evidence type="ECO:0000256" key="5">
    <source>
        <dbReference type="ARBA" id="ARBA00022898"/>
    </source>
</evidence>
<evidence type="ECO:0000256" key="7">
    <source>
        <dbReference type="ARBA" id="ARBA00023239"/>
    </source>
</evidence>
<feature type="domain" description="Orn/DAP/Arg decarboxylase 2 C-terminal" evidence="12">
    <location>
        <begin position="204"/>
        <end position="361"/>
    </location>
</feature>
<accession>A0A8J3DFE6</accession>
<evidence type="ECO:0000256" key="3">
    <source>
        <dbReference type="ARBA" id="ARBA00013633"/>
    </source>
</evidence>
<dbReference type="EMBL" id="BMXG01000008">
    <property type="protein sequence ID" value="GHC00156.1"/>
    <property type="molecule type" value="Genomic_DNA"/>
</dbReference>
<dbReference type="SUPFAM" id="SSF50621">
    <property type="entry name" value="Alanine racemase C-terminal domain-like"/>
    <property type="match status" value="1"/>
</dbReference>
<evidence type="ECO:0000256" key="11">
    <source>
        <dbReference type="PIRSR" id="PIRSR038941-1"/>
    </source>
</evidence>